<dbReference type="GO" id="GO:0004386">
    <property type="term" value="F:helicase activity"/>
    <property type="evidence" value="ECO:0007669"/>
    <property type="project" value="UniProtKB-KW"/>
</dbReference>
<dbReference type="InterPro" id="IPR027417">
    <property type="entry name" value="P-loop_NTPase"/>
</dbReference>
<keyword evidence="2" id="KW-0547">Nucleotide-binding</keyword>
<evidence type="ECO:0000313" key="2">
    <source>
        <dbReference type="EMBL" id="MFH5211382.1"/>
    </source>
</evidence>
<dbReference type="InterPro" id="IPR014001">
    <property type="entry name" value="Helicase_ATP-bd"/>
</dbReference>
<dbReference type="RefSeq" id="WP_395117814.1">
    <property type="nucleotide sequence ID" value="NZ_JBIMSO010000093.1"/>
</dbReference>
<keyword evidence="2" id="KW-0067">ATP-binding</keyword>
<reference evidence="2 3" key="1">
    <citation type="submission" date="2024-10" db="EMBL/GenBank/DDBJ databases">
        <authorList>
            <person name="Riesco R."/>
        </authorList>
    </citation>
    <scope>NUCLEOTIDE SEQUENCE [LARGE SCALE GENOMIC DNA]</scope>
    <source>
        <strain evidence="2 3">NCIMB 15449</strain>
    </source>
</reference>
<dbReference type="PROSITE" id="PS51192">
    <property type="entry name" value="HELICASE_ATP_BIND_1"/>
    <property type="match status" value="1"/>
</dbReference>
<dbReference type="Gene3D" id="3.40.50.300">
    <property type="entry name" value="P-loop containing nucleotide triphosphate hydrolases"/>
    <property type="match status" value="1"/>
</dbReference>
<dbReference type="SUPFAM" id="SSF52540">
    <property type="entry name" value="P-loop containing nucleoside triphosphate hydrolases"/>
    <property type="match status" value="1"/>
</dbReference>
<keyword evidence="2" id="KW-0347">Helicase</keyword>
<comment type="caution">
    <text evidence="2">The sequence shown here is derived from an EMBL/GenBank/DDBJ whole genome shotgun (WGS) entry which is preliminary data.</text>
</comment>
<dbReference type="PANTHER" id="PTHR47396:SF1">
    <property type="entry name" value="ATP-DEPENDENT HELICASE IRC3-RELATED"/>
    <property type="match status" value="1"/>
</dbReference>
<gene>
    <name evidence="2" type="ORF">ACHIPZ_24715</name>
</gene>
<organism evidence="2 3">
    <name type="scientific">Antrihabitans spumae</name>
    <dbReference type="NCBI Taxonomy" id="3373370"/>
    <lineage>
        <taxon>Bacteria</taxon>
        <taxon>Bacillati</taxon>
        <taxon>Actinomycetota</taxon>
        <taxon>Actinomycetes</taxon>
        <taxon>Mycobacteriales</taxon>
        <taxon>Nocardiaceae</taxon>
        <taxon>Antrihabitans</taxon>
    </lineage>
</organism>
<dbReference type="PANTHER" id="PTHR47396">
    <property type="entry name" value="TYPE I RESTRICTION ENZYME ECOKI R PROTEIN"/>
    <property type="match status" value="1"/>
</dbReference>
<dbReference type="SMART" id="SM00487">
    <property type="entry name" value="DEXDc"/>
    <property type="match status" value="1"/>
</dbReference>
<proteinExistence type="predicted"/>
<dbReference type="EMBL" id="JBIMSO010000093">
    <property type="protein sequence ID" value="MFH5211382.1"/>
    <property type="molecule type" value="Genomic_DNA"/>
</dbReference>
<dbReference type="GO" id="GO:0016787">
    <property type="term" value="F:hydrolase activity"/>
    <property type="evidence" value="ECO:0007669"/>
    <property type="project" value="UniProtKB-KW"/>
</dbReference>
<sequence length="356" mass="38810">MTDETLLQALSDSLRLALSDFDQRRIHEIGARGEVSKLRNALIREPNQNLKLVMLAGIDALRRELPLGADKLAESRRGRKLTDEEVAAMARASKGASLLSRLAPAIEEKGLVLPKLSGGAQARSAIQDLGLAPEFAGSRGASPAPRFEVIGPVALPELHPYQEDVVERLLKVLRPGGLNRGIVSLPTGSGKTRVAVEAIIRFVQESLSDPLVIWIAQSDELCEQAVETWSYAWSAIAPPGEKLTISRLWGANDTTPADESAHLVVATDAKLLSLSRKRNHEWLTDAVVVLVDEAHTSVSKTYTELFRWLKRGTRERDRVLIGLNRPGFDAHPSSWKVGHHAIEVRRGDQGQGGPSG</sequence>
<feature type="domain" description="Helicase ATP-binding" evidence="1">
    <location>
        <begin position="172"/>
        <end position="323"/>
    </location>
</feature>
<evidence type="ECO:0000259" key="1">
    <source>
        <dbReference type="PROSITE" id="PS51192"/>
    </source>
</evidence>
<feature type="non-terminal residue" evidence="2">
    <location>
        <position position="356"/>
    </location>
</feature>
<protein>
    <submittedName>
        <fullName evidence="2">DEAD/DEAH box helicase</fullName>
        <ecNumber evidence="2">3.6.4.-</ecNumber>
    </submittedName>
</protein>
<dbReference type="Pfam" id="PF04851">
    <property type="entry name" value="ResIII"/>
    <property type="match status" value="1"/>
</dbReference>
<dbReference type="InterPro" id="IPR006935">
    <property type="entry name" value="Helicase/UvrB_N"/>
</dbReference>
<evidence type="ECO:0000313" key="3">
    <source>
        <dbReference type="Proteomes" id="UP001609175"/>
    </source>
</evidence>
<dbReference type="EC" id="3.6.4.-" evidence="2"/>
<keyword evidence="2" id="KW-0378">Hydrolase</keyword>
<dbReference type="Proteomes" id="UP001609175">
    <property type="component" value="Unassembled WGS sequence"/>
</dbReference>
<accession>A0ABW7JTP1</accession>
<dbReference type="InterPro" id="IPR050742">
    <property type="entry name" value="Helicase_Restrict-Modif_Enz"/>
</dbReference>
<name>A0ABW7JTP1_9NOCA</name>